<proteinExistence type="predicted"/>
<dbReference type="GO" id="GO:0004519">
    <property type="term" value="F:endonuclease activity"/>
    <property type="evidence" value="ECO:0007669"/>
    <property type="project" value="UniProtKB-KW"/>
</dbReference>
<keyword evidence="2" id="KW-0255">Endonuclease</keyword>
<keyword evidence="2" id="KW-0378">Hydrolase</keyword>
<accession>A0A8K1I7W2</accession>
<name>A0A8K1I7W2_9PEZI</name>
<dbReference type="AlphaFoldDB" id="A0A8K1I7W2"/>
<dbReference type="GeneID" id="68665171"/>
<dbReference type="SUPFAM" id="SSF55608">
    <property type="entry name" value="Homing endonucleases"/>
    <property type="match status" value="1"/>
</dbReference>
<sequence>MEEKFSLVTENSEDLITPDSSADISMSNQFEAKENTTFLNIVFILGFSEGAPPFSSKGGAKSASPAGFFLGDGCAYIRIRDNVTGLLFIPKFEIKQKNTTSNLYLMELICNFLISKGVQACLRTDSYYVLCVIEGVENISNLLLLLEPHYELFFWKTNKLKMVQQFVKLITLDSRNLLPVKYLIIKTIYSIENNRDYTMKHWLNRIDEIFNQKSVRNTSGEFYISPVIDKVNKTGKVTKWCVHLPLFLKSSPRSKYFSFEKYGGQDIAAPLSRRPPPLHPTTTRVVVGRRGGSLEREGGCTPSLFERGAALKEAIAYRDSVVNRWYTDQGYVADPLIVGSET</sequence>
<dbReference type="InterPro" id="IPR027434">
    <property type="entry name" value="Homing_endonucl"/>
</dbReference>
<reference evidence="2" key="1">
    <citation type="submission" date="2021-01" db="EMBL/GenBank/DDBJ databases">
        <authorList>
            <person name="Sun H.-H."/>
            <person name="Zhang S."/>
            <person name="Zhang Y.-J."/>
        </authorList>
    </citation>
    <scope>NUCLEOTIDE SEQUENCE</scope>
    <source>
        <strain evidence="2">CMM1</strain>
    </source>
</reference>
<protein>
    <submittedName>
        <fullName evidence="2">LAGLIDADG endonuclease</fullName>
    </submittedName>
</protein>
<dbReference type="EMBL" id="MW538937">
    <property type="protein sequence ID" value="UBU98511.1"/>
    <property type="molecule type" value="Genomic_DNA"/>
</dbReference>
<organism evidence="2">
    <name type="scientific">Morchella brunnea</name>
    <dbReference type="NCBI Taxonomy" id="1174671"/>
    <lineage>
        <taxon>Eukaryota</taxon>
        <taxon>Fungi</taxon>
        <taxon>Dikarya</taxon>
        <taxon>Ascomycota</taxon>
        <taxon>Pezizomycotina</taxon>
        <taxon>Pezizomycetes</taxon>
        <taxon>Pezizales</taxon>
        <taxon>Morchellaceae</taxon>
        <taxon>Morchella</taxon>
    </lineage>
</organism>
<dbReference type="Gene3D" id="3.10.28.10">
    <property type="entry name" value="Homing endonucleases"/>
    <property type="match status" value="1"/>
</dbReference>
<feature type="domain" description="Homing endonuclease LAGLIDADG" evidence="1">
    <location>
        <begin position="66"/>
        <end position="168"/>
    </location>
</feature>
<dbReference type="Pfam" id="PF00961">
    <property type="entry name" value="LAGLIDADG_1"/>
    <property type="match status" value="1"/>
</dbReference>
<keyword evidence="2" id="KW-0540">Nuclease</keyword>
<keyword evidence="2" id="KW-0496">Mitochondrion</keyword>
<evidence type="ECO:0000313" key="2">
    <source>
        <dbReference type="EMBL" id="UBU98511.1"/>
    </source>
</evidence>
<evidence type="ECO:0000259" key="1">
    <source>
        <dbReference type="Pfam" id="PF00961"/>
    </source>
</evidence>
<dbReference type="RefSeq" id="YP_010218648.1">
    <property type="nucleotide sequence ID" value="NC_058917.1"/>
</dbReference>
<gene>
    <name evidence="2" type="primary">orf342B</name>
</gene>
<geneLocation type="mitochondrion" evidence="2"/>
<dbReference type="InterPro" id="IPR004860">
    <property type="entry name" value="LAGLIDADG_dom"/>
</dbReference>